<evidence type="ECO:0000313" key="2">
    <source>
        <dbReference type="EMBL" id="MEE1676261.1"/>
    </source>
</evidence>
<gene>
    <name evidence="2" type="ORF">SNR37_001593</name>
</gene>
<sequence>MLSPRIAAVALLSALLAACSVEDDQPRSQLAVTFYPPATSFPGSAGDSETITQIRHFRADGGSPSQSITINQRRDGEQPRINGEDATQNATFLIDFTGSTTLDVYSEGGEFLYNIDIFSDMTQRHLCLPSTYMSKFELVVDSPVKIAETKKEAHEFILACRQVNEGVEEKAE</sequence>
<organism evidence="2 3">
    <name type="scientific">Agarivorans aestuarii</name>
    <dbReference type="NCBI Taxonomy" id="1563703"/>
    <lineage>
        <taxon>Bacteria</taxon>
        <taxon>Pseudomonadati</taxon>
        <taxon>Pseudomonadota</taxon>
        <taxon>Gammaproteobacteria</taxon>
        <taxon>Alteromonadales</taxon>
        <taxon>Alteromonadaceae</taxon>
        <taxon>Agarivorans</taxon>
    </lineage>
</organism>
<comment type="caution">
    <text evidence="2">The sequence shown here is derived from an EMBL/GenBank/DDBJ whole genome shotgun (WGS) entry which is preliminary data.</text>
</comment>
<evidence type="ECO:0000313" key="3">
    <source>
        <dbReference type="Proteomes" id="UP001310248"/>
    </source>
</evidence>
<evidence type="ECO:0008006" key="4">
    <source>
        <dbReference type="Google" id="ProtNLM"/>
    </source>
</evidence>
<keyword evidence="3" id="KW-1185">Reference proteome</keyword>
<feature type="region of interest" description="Disordered" evidence="1">
    <location>
        <begin position="60"/>
        <end position="83"/>
    </location>
</feature>
<reference evidence="2 3" key="2">
    <citation type="submission" date="2023-12" db="EMBL/GenBank/DDBJ databases">
        <authorList>
            <consortium name="Cladostephus spongiosus"/>
            <person name="Lorente B."/>
            <person name="Cabral C."/>
            <person name="Frias J."/>
            <person name="Faria J."/>
            <person name="Toubarro D."/>
        </authorList>
    </citation>
    <scope>NUCLEOTIDE SEQUENCE [LARGE SCALE GENOMIC DNA]</scope>
    <source>
        <strain evidence="2 3">ZMCS4</strain>
    </source>
</reference>
<dbReference type="PROSITE" id="PS51257">
    <property type="entry name" value="PROKAR_LIPOPROTEIN"/>
    <property type="match status" value="1"/>
</dbReference>
<protein>
    <recommendedName>
        <fullName evidence="4">Lipoprotein</fullName>
    </recommendedName>
</protein>
<proteinExistence type="predicted"/>
<dbReference type="Proteomes" id="UP001310248">
    <property type="component" value="Unassembled WGS sequence"/>
</dbReference>
<dbReference type="RefSeq" id="WP_329776951.1">
    <property type="nucleotide sequence ID" value="NZ_JAYDYW010000019.1"/>
</dbReference>
<dbReference type="EMBL" id="JAYDYW010000019">
    <property type="protein sequence ID" value="MEE1676261.1"/>
    <property type="molecule type" value="Genomic_DNA"/>
</dbReference>
<reference evidence="3" key="1">
    <citation type="submission" date="2023-07" db="EMBL/GenBank/DDBJ databases">
        <title>Draft genome sequence of Agarivorans aestuarii strain ZMCS4, a CAZymes producing bacteria isolated from the marine brown algae Clodostephus spongiosus.</title>
        <authorList>
            <person name="Lorente B."/>
            <person name="Cabral C."/>
            <person name="Frias J."/>
            <person name="Faria J."/>
            <person name="Toubarro D."/>
        </authorList>
    </citation>
    <scope>NUCLEOTIDE SEQUENCE [LARGE SCALE GENOMIC DNA]</scope>
    <source>
        <strain evidence="3">ZMCS4</strain>
    </source>
</reference>
<evidence type="ECO:0000256" key="1">
    <source>
        <dbReference type="SAM" id="MobiDB-lite"/>
    </source>
</evidence>
<accession>A0ABU7GA52</accession>
<name>A0ABU7GA52_9ALTE</name>